<gene>
    <name evidence="3" type="ORF">HF394_10400</name>
</gene>
<dbReference type="Pfam" id="PF07883">
    <property type="entry name" value="Cupin_2"/>
    <property type="match status" value="1"/>
</dbReference>
<organism evidence="3 4">
    <name type="scientific">Planococcus glaciei</name>
    <dbReference type="NCBI Taxonomy" id="459472"/>
    <lineage>
        <taxon>Bacteria</taxon>
        <taxon>Bacillati</taxon>
        <taxon>Bacillota</taxon>
        <taxon>Bacilli</taxon>
        <taxon>Bacillales</taxon>
        <taxon>Caryophanaceae</taxon>
        <taxon>Planococcus</taxon>
    </lineage>
</organism>
<keyword evidence="4" id="KW-1185">Reference proteome</keyword>
<dbReference type="SUPFAM" id="SSF51182">
    <property type="entry name" value="RmlC-like cupins"/>
    <property type="match status" value="1"/>
</dbReference>
<dbReference type="SMART" id="SM00530">
    <property type="entry name" value="HTH_XRE"/>
    <property type="match status" value="1"/>
</dbReference>
<dbReference type="EMBL" id="CP051177">
    <property type="protein sequence ID" value="QKX50960.1"/>
    <property type="molecule type" value="Genomic_DNA"/>
</dbReference>
<dbReference type="Pfam" id="PF01381">
    <property type="entry name" value="HTH_3"/>
    <property type="match status" value="1"/>
</dbReference>
<reference evidence="4" key="2">
    <citation type="submission" date="2020-06" db="EMBL/GenBank/DDBJ databases">
        <title>Isolation of Planomicrobium glaciei.</title>
        <authorList>
            <person name="Malisova L."/>
            <person name="Safrankova R."/>
            <person name="Jakubu V."/>
            <person name="Spanelova P."/>
        </authorList>
    </citation>
    <scope>NUCLEOTIDE SEQUENCE [LARGE SCALE GENOMIC DNA]</scope>
    <source>
        <strain evidence="4">NRL-ATB46093</strain>
    </source>
</reference>
<dbReference type="InterPro" id="IPR001387">
    <property type="entry name" value="Cro/C1-type_HTH"/>
</dbReference>
<evidence type="ECO:0000259" key="2">
    <source>
        <dbReference type="PROSITE" id="PS50943"/>
    </source>
</evidence>
<sequence length="173" mass="19696">MPTSSIGFTLKDLRKKRKMTLKELADETGVSISFLSQVERGKSSVTLESLRKISDALNVDPSAFFAEGDTERDELAIRLERFYYKDLSNGVKEADFSPILVTLHPGENEGNAFSHHGYEFIFVVEGVLTVEVDGRQYELGEQQSTMFDARQTHYWFNLTDRDVRFLVVSSKTK</sequence>
<dbReference type="GO" id="GO:0003677">
    <property type="term" value="F:DNA binding"/>
    <property type="evidence" value="ECO:0007669"/>
    <property type="project" value="UniProtKB-KW"/>
</dbReference>
<dbReference type="PROSITE" id="PS50943">
    <property type="entry name" value="HTH_CROC1"/>
    <property type="match status" value="1"/>
</dbReference>
<dbReference type="InterPro" id="IPR050807">
    <property type="entry name" value="TransReg_Diox_bact_type"/>
</dbReference>
<reference evidence="3 4" key="1">
    <citation type="submission" date="2020-04" db="EMBL/GenBank/DDBJ databases">
        <authorList>
            <person name="Pajer P."/>
            <person name="Broz P."/>
        </authorList>
    </citation>
    <scope>NUCLEOTIDE SEQUENCE [LARGE SCALE GENOMIC DNA]</scope>
    <source>
        <strain evidence="4">NRL-ATB46093</strain>
    </source>
</reference>
<dbReference type="GO" id="GO:0003700">
    <property type="term" value="F:DNA-binding transcription factor activity"/>
    <property type="evidence" value="ECO:0007669"/>
    <property type="project" value="TreeGrafter"/>
</dbReference>
<dbReference type="InterPro" id="IPR010982">
    <property type="entry name" value="Lambda_DNA-bd_dom_sf"/>
</dbReference>
<name>A0A7H8QAQ4_9BACL</name>
<dbReference type="Gene3D" id="1.10.260.40">
    <property type="entry name" value="lambda repressor-like DNA-binding domains"/>
    <property type="match status" value="1"/>
</dbReference>
<dbReference type="CDD" id="cd02209">
    <property type="entry name" value="cupin_XRE_C"/>
    <property type="match status" value="1"/>
</dbReference>
<evidence type="ECO:0000256" key="1">
    <source>
        <dbReference type="ARBA" id="ARBA00023125"/>
    </source>
</evidence>
<keyword evidence="1" id="KW-0238">DNA-binding</keyword>
<dbReference type="InterPro" id="IPR014710">
    <property type="entry name" value="RmlC-like_jellyroll"/>
</dbReference>
<evidence type="ECO:0000313" key="3">
    <source>
        <dbReference type="EMBL" id="QKX50960.1"/>
    </source>
</evidence>
<evidence type="ECO:0000313" key="4">
    <source>
        <dbReference type="Proteomes" id="UP000509222"/>
    </source>
</evidence>
<dbReference type="AlphaFoldDB" id="A0A7H8QAQ4"/>
<dbReference type="InterPro" id="IPR011051">
    <property type="entry name" value="RmlC_Cupin_sf"/>
</dbReference>
<dbReference type="Gene3D" id="2.60.120.10">
    <property type="entry name" value="Jelly Rolls"/>
    <property type="match status" value="1"/>
</dbReference>
<dbReference type="PANTHER" id="PTHR46797:SF25">
    <property type="entry name" value="TRANSCRIPTIONAL REGULATOR"/>
    <property type="match status" value="1"/>
</dbReference>
<accession>A0A7H8QAQ4</accession>
<dbReference type="SUPFAM" id="SSF47413">
    <property type="entry name" value="lambda repressor-like DNA-binding domains"/>
    <property type="match status" value="1"/>
</dbReference>
<dbReference type="GO" id="GO:0005829">
    <property type="term" value="C:cytosol"/>
    <property type="evidence" value="ECO:0007669"/>
    <property type="project" value="TreeGrafter"/>
</dbReference>
<protein>
    <submittedName>
        <fullName evidence="3">Helix-turn-helix domain-containing protein</fullName>
    </submittedName>
</protein>
<dbReference type="RefSeq" id="WP_176294545.1">
    <property type="nucleotide sequence ID" value="NZ_CP051177.1"/>
</dbReference>
<dbReference type="CDD" id="cd00093">
    <property type="entry name" value="HTH_XRE"/>
    <property type="match status" value="1"/>
</dbReference>
<dbReference type="PANTHER" id="PTHR46797">
    <property type="entry name" value="HTH-TYPE TRANSCRIPTIONAL REGULATOR"/>
    <property type="match status" value="1"/>
</dbReference>
<feature type="domain" description="HTH cro/C1-type" evidence="2">
    <location>
        <begin position="10"/>
        <end position="64"/>
    </location>
</feature>
<proteinExistence type="predicted"/>
<dbReference type="Proteomes" id="UP000509222">
    <property type="component" value="Chromosome"/>
</dbReference>
<dbReference type="InterPro" id="IPR013096">
    <property type="entry name" value="Cupin_2"/>
</dbReference>